<reference evidence="1 2" key="1">
    <citation type="journal article" date="2017" name="Sci. Rep.">
        <title>Characterization and diversity of phages infecting Aeromonas salmonicida subsp. salmonicida.</title>
        <authorList>
            <person name="Vincent A.T."/>
            <person name="Paquet V.E."/>
            <person name="Bernatchez A."/>
            <person name="Tremblay D.M."/>
            <person name="Moineau S."/>
            <person name="Charette S.J."/>
        </authorList>
    </citation>
    <scope>NUCLEOTIDE SEQUENCE [LARGE SCALE GENOMIC DNA]</scope>
</reference>
<accession>A0A219YC93</accession>
<evidence type="ECO:0000313" key="1">
    <source>
        <dbReference type="EMBL" id="APU01562.1"/>
    </source>
</evidence>
<dbReference type="EMBL" id="KY290955">
    <property type="protein sequence ID" value="APU01562.1"/>
    <property type="molecule type" value="Genomic_DNA"/>
</dbReference>
<evidence type="ECO:0000313" key="2">
    <source>
        <dbReference type="Proteomes" id="UP000225215"/>
    </source>
</evidence>
<dbReference type="Proteomes" id="UP000225215">
    <property type="component" value="Segment"/>
</dbReference>
<name>A0A219YC93_9CAUD</name>
<sequence>MTVTMQSIREAIMDIQSELVMVNAKVVSGTSSPFTFVNTASNMKDLMCMMGPCKSSDYVAKAIEELNESYQECAANDGEITENFSIYIDICVGNLRAAYINLGK</sequence>
<organism evidence="1 2">
    <name type="scientific">Aeromonas phage 65.2</name>
    <dbReference type="NCBI Taxonomy" id="1932896"/>
    <lineage>
        <taxon>Viruses</taxon>
        <taxon>Duplodnaviria</taxon>
        <taxon>Heunggongvirae</taxon>
        <taxon>Uroviricota</taxon>
        <taxon>Caudoviricetes</taxon>
        <taxon>Pantevenvirales</taxon>
        <taxon>Straboviridae</taxon>
        <taxon>Emmerichvirinae</taxon>
        <taxon>Ishigurovirus</taxon>
        <taxon>Ishigurovirus osborne</taxon>
    </lineage>
</organism>
<protein>
    <submittedName>
        <fullName evidence="1">Uncharacterized protein</fullName>
    </submittedName>
</protein>
<proteinExistence type="predicted"/>